<dbReference type="Gene3D" id="3.30.1490.20">
    <property type="entry name" value="ATP-grasp fold, A domain"/>
    <property type="match status" value="1"/>
</dbReference>
<dbReference type="InterPro" id="IPR040570">
    <property type="entry name" value="LAL_C2"/>
</dbReference>
<keyword evidence="7" id="KW-1185">Reference proteome</keyword>
<dbReference type="InterPro" id="IPR011761">
    <property type="entry name" value="ATP-grasp"/>
</dbReference>
<evidence type="ECO:0000256" key="3">
    <source>
        <dbReference type="ARBA" id="ARBA00022840"/>
    </source>
</evidence>
<dbReference type="InterPro" id="IPR005479">
    <property type="entry name" value="CPAse_ATP-bd"/>
</dbReference>
<dbReference type="SUPFAM" id="SSF52440">
    <property type="entry name" value="PreATP-grasp domain"/>
    <property type="match status" value="1"/>
</dbReference>
<dbReference type="PANTHER" id="PTHR43055">
    <property type="entry name" value="FORMATE-DEPENDENT PHOSPHORIBOSYLGLYCINAMIDE FORMYLTRANSFERASE"/>
    <property type="match status" value="1"/>
</dbReference>
<dbReference type="RefSeq" id="WP_301723662.1">
    <property type="nucleotide sequence ID" value="NZ_JAUJWV010000001.1"/>
</dbReference>
<accession>A0ABT8N2Q3</accession>
<evidence type="ECO:0000256" key="2">
    <source>
        <dbReference type="ARBA" id="ARBA00022741"/>
    </source>
</evidence>
<keyword evidence="3 4" id="KW-0067">ATP-binding</keyword>
<keyword evidence="1" id="KW-0436">Ligase</keyword>
<dbReference type="SUPFAM" id="SSF56059">
    <property type="entry name" value="Glutathione synthetase ATP-binding domain-like"/>
    <property type="match status" value="1"/>
</dbReference>
<sequence>MASDAQKRVLILSGIAHMIDVVKTAKKLGFYTIVVDRDAGSPAKAYADKSYDVSTSDIEKMLEIAEAEKVDGVFNAFDDVNTWNALALCEKLNLPYYATEEQLQVCSDKEKFKECCRSFGVPVIEEYKIDGNLSDEVLAQLEFPVIVKPVDSYASKGITVCHNIEAVKDGYEKALKFSKSQNVIVEPFVDNSYGVQMFYTVHQGNIVLSGVVDRYVHKQTEEHPPLPIAMVFPSQHQELYIKEVDPNVRRMIKGLGIENGLVFIQSLFENDKFYVYEMGFRFSGELHYKIIEKQTGINLMEMMLDFSVGSNIDDYEIEKYDNGYTPLPSCNLPILLNKGTIDKIVGLEQVQNLPAVVSSVITRSAGETIETIGNYSQMLGRFNLVSETVEELNETILAIHETLHVFSTEGEDMITVKFLPAQEEISR</sequence>
<comment type="caution">
    <text evidence="6">The sequence shown here is derived from an EMBL/GenBank/DDBJ whole genome shotgun (WGS) entry which is preliminary data.</text>
</comment>
<feature type="domain" description="ATP-grasp" evidence="5">
    <location>
        <begin position="113"/>
        <end position="308"/>
    </location>
</feature>
<dbReference type="EMBL" id="JAUJWV010000001">
    <property type="protein sequence ID" value="MDN7242154.1"/>
    <property type="molecule type" value="Genomic_DNA"/>
</dbReference>
<keyword evidence="2 4" id="KW-0547">Nucleotide-binding</keyword>
<dbReference type="InterPro" id="IPR013815">
    <property type="entry name" value="ATP_grasp_subdomain_1"/>
</dbReference>
<dbReference type="Pfam" id="PF02786">
    <property type="entry name" value="CPSase_L_D2"/>
    <property type="match status" value="1"/>
</dbReference>
<dbReference type="Gene3D" id="3.40.50.20">
    <property type="match status" value="1"/>
</dbReference>
<dbReference type="PROSITE" id="PS50975">
    <property type="entry name" value="ATP_GRASP"/>
    <property type="match status" value="1"/>
</dbReference>
<dbReference type="Proteomes" id="UP001172055">
    <property type="component" value="Unassembled WGS sequence"/>
</dbReference>
<evidence type="ECO:0000256" key="4">
    <source>
        <dbReference type="PROSITE-ProRule" id="PRU00409"/>
    </source>
</evidence>
<evidence type="ECO:0000313" key="6">
    <source>
        <dbReference type="EMBL" id="MDN7242154.1"/>
    </source>
</evidence>
<dbReference type="Gene3D" id="3.30.470.20">
    <property type="entry name" value="ATP-grasp fold, B domain"/>
    <property type="match status" value="1"/>
</dbReference>
<evidence type="ECO:0000256" key="1">
    <source>
        <dbReference type="ARBA" id="ARBA00022598"/>
    </source>
</evidence>
<evidence type="ECO:0000259" key="5">
    <source>
        <dbReference type="PROSITE" id="PS50975"/>
    </source>
</evidence>
<dbReference type="Pfam" id="PF21360">
    <property type="entry name" value="PylC-like_N"/>
    <property type="match status" value="1"/>
</dbReference>
<dbReference type="InterPro" id="IPR048764">
    <property type="entry name" value="PylC_N"/>
</dbReference>
<evidence type="ECO:0000313" key="7">
    <source>
        <dbReference type="Proteomes" id="UP001172055"/>
    </source>
</evidence>
<gene>
    <name evidence="6" type="ORF">QWY14_10105</name>
</gene>
<name>A0ABT8N2Q3_9BACL</name>
<organism evidence="6 7">
    <name type="scientific">Planococcus shixiaomingii</name>
    <dbReference type="NCBI Taxonomy" id="3058393"/>
    <lineage>
        <taxon>Bacteria</taxon>
        <taxon>Bacillati</taxon>
        <taxon>Bacillota</taxon>
        <taxon>Bacilli</taxon>
        <taxon>Bacillales</taxon>
        <taxon>Caryophanaceae</taxon>
        <taxon>Planococcus</taxon>
    </lineage>
</organism>
<proteinExistence type="predicted"/>
<reference evidence="6 7" key="1">
    <citation type="submission" date="2023-06" db="EMBL/GenBank/DDBJ databases">
        <title>Novel species in genus Planococcus.</title>
        <authorList>
            <person name="Ning S."/>
        </authorList>
    </citation>
    <scope>NUCLEOTIDE SEQUENCE [LARGE SCALE GENOMIC DNA]</scope>
    <source>
        <strain evidence="6 7">N028</strain>
    </source>
</reference>
<dbReference type="PANTHER" id="PTHR43055:SF1">
    <property type="entry name" value="FORMATE-DEPENDENT PHOSPHORIBOSYLGLYCINAMIDE FORMYLTRANSFERASE"/>
    <property type="match status" value="1"/>
</dbReference>
<protein>
    <submittedName>
        <fullName evidence="6">ATP-grasp domain-containing protein</fullName>
    </submittedName>
</protein>
<dbReference type="InterPro" id="IPR016185">
    <property type="entry name" value="PreATP-grasp_dom_sf"/>
</dbReference>
<dbReference type="Pfam" id="PF18603">
    <property type="entry name" value="LAL_C2"/>
    <property type="match status" value="1"/>
</dbReference>